<proteinExistence type="predicted"/>
<dbReference type="Pfam" id="PF07610">
    <property type="entry name" value="DUF1573"/>
    <property type="match status" value="1"/>
</dbReference>
<sequence length="185" mass="19959">MRKGIILLGAAMAMVFTSCKDNAAEKIKSENVAQAAERDAAAKNFPVMKWDKVEHDFGTINEGDKVETVFKFTNTGTAPLKIVSAKGSCGCTVPQPPTEAILPGESNEIKVQFNSANKPGNQQKTITVIANTETGREIVRIKAQVTPDPEKQKQRDELAAKRKAQQAASATNTNTTTGHEGHDHN</sequence>
<dbReference type="Gene3D" id="2.60.40.10">
    <property type="entry name" value="Immunoglobulins"/>
    <property type="match status" value="1"/>
</dbReference>
<gene>
    <name evidence="3" type="ORF">ACFQ1M_18145</name>
</gene>
<name>A0ABW3D498_9FLAO</name>
<feature type="compositionally biased region" description="Low complexity" evidence="1">
    <location>
        <begin position="165"/>
        <end position="177"/>
    </location>
</feature>
<dbReference type="InterPro" id="IPR011467">
    <property type="entry name" value="DUF1573"/>
</dbReference>
<keyword evidence="4" id="KW-1185">Reference proteome</keyword>
<feature type="chain" id="PRO_5047029926" evidence="2">
    <location>
        <begin position="24"/>
        <end position="185"/>
    </location>
</feature>
<evidence type="ECO:0000256" key="2">
    <source>
        <dbReference type="SAM" id="SignalP"/>
    </source>
</evidence>
<dbReference type="PANTHER" id="PTHR37833:SF1">
    <property type="entry name" value="SIGNAL PEPTIDE PROTEIN"/>
    <property type="match status" value="1"/>
</dbReference>
<protein>
    <submittedName>
        <fullName evidence="3">DUF1573 domain-containing protein</fullName>
    </submittedName>
</protein>
<dbReference type="PROSITE" id="PS51257">
    <property type="entry name" value="PROKAR_LIPOPROTEIN"/>
    <property type="match status" value="1"/>
</dbReference>
<dbReference type="RefSeq" id="WP_386411229.1">
    <property type="nucleotide sequence ID" value="NZ_JBHTJH010000025.1"/>
</dbReference>
<dbReference type="Proteomes" id="UP001596978">
    <property type="component" value="Unassembled WGS sequence"/>
</dbReference>
<dbReference type="PANTHER" id="PTHR37833">
    <property type="entry name" value="LIPOPROTEIN-RELATED"/>
    <property type="match status" value="1"/>
</dbReference>
<organism evidence="3 4">
    <name type="scientific">Sungkyunkwania multivorans</name>
    <dbReference type="NCBI Taxonomy" id="1173618"/>
    <lineage>
        <taxon>Bacteria</taxon>
        <taxon>Pseudomonadati</taxon>
        <taxon>Bacteroidota</taxon>
        <taxon>Flavobacteriia</taxon>
        <taxon>Flavobacteriales</taxon>
        <taxon>Flavobacteriaceae</taxon>
        <taxon>Sungkyunkwania</taxon>
    </lineage>
</organism>
<feature type="region of interest" description="Disordered" evidence="1">
    <location>
        <begin position="143"/>
        <end position="185"/>
    </location>
</feature>
<comment type="caution">
    <text evidence="3">The sequence shown here is derived from an EMBL/GenBank/DDBJ whole genome shotgun (WGS) entry which is preliminary data.</text>
</comment>
<accession>A0ABW3D498</accession>
<keyword evidence="2" id="KW-0732">Signal</keyword>
<feature type="compositionally biased region" description="Basic and acidic residues" evidence="1">
    <location>
        <begin position="148"/>
        <end position="160"/>
    </location>
</feature>
<dbReference type="EMBL" id="JBHTJH010000025">
    <property type="protein sequence ID" value="MFD0864142.1"/>
    <property type="molecule type" value="Genomic_DNA"/>
</dbReference>
<evidence type="ECO:0000313" key="4">
    <source>
        <dbReference type="Proteomes" id="UP001596978"/>
    </source>
</evidence>
<feature type="signal peptide" evidence="2">
    <location>
        <begin position="1"/>
        <end position="23"/>
    </location>
</feature>
<dbReference type="InterPro" id="IPR013783">
    <property type="entry name" value="Ig-like_fold"/>
</dbReference>
<evidence type="ECO:0000313" key="3">
    <source>
        <dbReference type="EMBL" id="MFD0864142.1"/>
    </source>
</evidence>
<reference evidence="4" key="1">
    <citation type="journal article" date="2019" name="Int. J. Syst. Evol. Microbiol.">
        <title>The Global Catalogue of Microorganisms (GCM) 10K type strain sequencing project: providing services to taxonomists for standard genome sequencing and annotation.</title>
        <authorList>
            <consortium name="The Broad Institute Genomics Platform"/>
            <consortium name="The Broad Institute Genome Sequencing Center for Infectious Disease"/>
            <person name="Wu L."/>
            <person name="Ma J."/>
        </authorList>
    </citation>
    <scope>NUCLEOTIDE SEQUENCE [LARGE SCALE GENOMIC DNA]</scope>
    <source>
        <strain evidence="4">CCUG 62952</strain>
    </source>
</reference>
<evidence type="ECO:0000256" key="1">
    <source>
        <dbReference type="SAM" id="MobiDB-lite"/>
    </source>
</evidence>